<accession>A0A2H1IP74</accession>
<reference evidence="9 10" key="1">
    <citation type="submission" date="2017-03" db="EMBL/GenBank/DDBJ databases">
        <authorList>
            <person name="Afonso C.L."/>
            <person name="Miller P.J."/>
            <person name="Scott M.A."/>
            <person name="Spackman E."/>
            <person name="Goraichik I."/>
            <person name="Dimitrov K.M."/>
            <person name="Suarez D.L."/>
            <person name="Swayne D.E."/>
        </authorList>
    </citation>
    <scope>NUCLEOTIDE SEQUENCE [LARGE SCALE GENOMIC DNA]</scope>
    <source>
        <strain evidence="9 10">CIP 102111</strain>
    </source>
</reference>
<evidence type="ECO:0000256" key="5">
    <source>
        <dbReference type="ARBA" id="ARBA00022989"/>
    </source>
</evidence>
<dbReference type="GeneID" id="99772164"/>
<sequence length="112" mass="11647">MIVGWILLIGAILLEVAATICLRMASVGGSRAWYAGVAGGYIVSFSLLSLTLRTGFPLGVAYGIWAATGVALTALAGRVLFRERLTRVMIAGIALIIVGVLLIEVGSQITLS</sequence>
<organism evidence="9 10">
    <name type="scientific">Brevibacterium casei CIP 102111</name>
    <dbReference type="NCBI Taxonomy" id="1255625"/>
    <lineage>
        <taxon>Bacteria</taxon>
        <taxon>Bacillati</taxon>
        <taxon>Actinomycetota</taxon>
        <taxon>Actinomycetes</taxon>
        <taxon>Micrococcales</taxon>
        <taxon>Brevibacteriaceae</taxon>
        <taxon>Brevibacterium</taxon>
    </lineage>
</organism>
<dbReference type="Proteomes" id="UP000234333">
    <property type="component" value="Unassembled WGS sequence"/>
</dbReference>
<comment type="similarity">
    <text evidence="7">Belongs to the drug/metabolite transporter (DMT) superfamily. Small multidrug resistance (SMR) (TC 2.A.7.1) family.</text>
</comment>
<evidence type="ECO:0000256" key="7">
    <source>
        <dbReference type="RuleBase" id="RU003942"/>
    </source>
</evidence>
<dbReference type="InterPro" id="IPR037185">
    <property type="entry name" value="EmrE-like"/>
</dbReference>
<feature type="transmembrane region" description="Helical" evidence="8">
    <location>
        <begin position="62"/>
        <end position="81"/>
    </location>
</feature>
<dbReference type="GO" id="GO:0022857">
    <property type="term" value="F:transmembrane transporter activity"/>
    <property type="evidence" value="ECO:0007669"/>
    <property type="project" value="InterPro"/>
</dbReference>
<evidence type="ECO:0000256" key="8">
    <source>
        <dbReference type="SAM" id="Phobius"/>
    </source>
</evidence>
<protein>
    <submittedName>
        <fullName evidence="9">Small multidrug resistance pump</fullName>
    </submittedName>
</protein>
<dbReference type="Pfam" id="PF00893">
    <property type="entry name" value="Multi_Drug_Res"/>
    <property type="match status" value="1"/>
</dbReference>
<feature type="transmembrane region" description="Helical" evidence="8">
    <location>
        <begin position="6"/>
        <end position="25"/>
    </location>
</feature>
<gene>
    <name evidence="9" type="ORF">BC102111_01387</name>
</gene>
<evidence type="ECO:0000313" key="10">
    <source>
        <dbReference type="Proteomes" id="UP000234333"/>
    </source>
</evidence>
<evidence type="ECO:0000256" key="6">
    <source>
        <dbReference type="ARBA" id="ARBA00023136"/>
    </source>
</evidence>
<dbReference type="Gene3D" id="1.10.3730.20">
    <property type="match status" value="1"/>
</dbReference>
<name>A0A2H1IP74_9MICO</name>
<keyword evidence="3" id="KW-1003">Cell membrane</keyword>
<comment type="subcellular location">
    <subcellularLocation>
        <location evidence="1 7">Cell membrane</location>
        <topology evidence="1 7">Multi-pass membrane protein</topology>
    </subcellularLocation>
</comment>
<dbReference type="RefSeq" id="WP_101623907.1">
    <property type="nucleotide sequence ID" value="NZ_FXZC01000003.1"/>
</dbReference>
<evidence type="ECO:0000256" key="2">
    <source>
        <dbReference type="ARBA" id="ARBA00022448"/>
    </source>
</evidence>
<evidence type="ECO:0000256" key="1">
    <source>
        <dbReference type="ARBA" id="ARBA00004651"/>
    </source>
</evidence>
<feature type="transmembrane region" description="Helical" evidence="8">
    <location>
        <begin position="32"/>
        <end position="50"/>
    </location>
</feature>
<keyword evidence="6 8" id="KW-0472">Membrane</keyword>
<proteinExistence type="inferred from homology"/>
<dbReference type="AlphaFoldDB" id="A0A2H1IP74"/>
<dbReference type="SUPFAM" id="SSF103481">
    <property type="entry name" value="Multidrug resistance efflux transporter EmrE"/>
    <property type="match status" value="1"/>
</dbReference>
<dbReference type="InterPro" id="IPR000390">
    <property type="entry name" value="Small_drug/metabolite_transptr"/>
</dbReference>
<dbReference type="EMBL" id="FXZC01000003">
    <property type="protein sequence ID" value="SMX76973.1"/>
    <property type="molecule type" value="Genomic_DNA"/>
</dbReference>
<dbReference type="GO" id="GO:0005886">
    <property type="term" value="C:plasma membrane"/>
    <property type="evidence" value="ECO:0007669"/>
    <property type="project" value="UniProtKB-SubCell"/>
</dbReference>
<evidence type="ECO:0000256" key="3">
    <source>
        <dbReference type="ARBA" id="ARBA00022475"/>
    </source>
</evidence>
<dbReference type="InterPro" id="IPR045324">
    <property type="entry name" value="Small_multidrug_res"/>
</dbReference>
<keyword evidence="2" id="KW-0813">Transport</keyword>
<evidence type="ECO:0000256" key="4">
    <source>
        <dbReference type="ARBA" id="ARBA00022692"/>
    </source>
</evidence>
<evidence type="ECO:0000313" key="9">
    <source>
        <dbReference type="EMBL" id="SMX76973.1"/>
    </source>
</evidence>
<keyword evidence="5 8" id="KW-1133">Transmembrane helix</keyword>
<feature type="transmembrane region" description="Helical" evidence="8">
    <location>
        <begin position="88"/>
        <end position="109"/>
    </location>
</feature>
<dbReference type="PANTHER" id="PTHR30561">
    <property type="entry name" value="SMR FAMILY PROTON-DEPENDENT DRUG EFFLUX TRANSPORTER SUGE"/>
    <property type="match status" value="1"/>
</dbReference>
<keyword evidence="4 7" id="KW-0812">Transmembrane</keyword>
<dbReference type="PANTHER" id="PTHR30561:SF1">
    <property type="entry name" value="MULTIDRUG TRANSPORTER EMRE"/>
    <property type="match status" value="1"/>
</dbReference>